<evidence type="ECO:0000313" key="6">
    <source>
        <dbReference type="Proteomes" id="UP000886841"/>
    </source>
</evidence>
<dbReference type="PROSITE" id="PS00041">
    <property type="entry name" value="HTH_ARAC_FAMILY_1"/>
    <property type="match status" value="1"/>
</dbReference>
<dbReference type="Pfam" id="PF12833">
    <property type="entry name" value="HTH_18"/>
    <property type="match status" value="1"/>
</dbReference>
<reference evidence="5" key="1">
    <citation type="submission" date="2020-10" db="EMBL/GenBank/DDBJ databases">
        <authorList>
            <person name="Gilroy R."/>
        </authorList>
    </citation>
    <scope>NUCLEOTIDE SEQUENCE</scope>
    <source>
        <strain evidence="5">ChiSxjej1B13-7041</strain>
    </source>
</reference>
<comment type="caution">
    <text evidence="5">The sequence shown here is derived from an EMBL/GenBank/DDBJ whole genome shotgun (WGS) entry which is preliminary data.</text>
</comment>
<dbReference type="Gene3D" id="1.10.10.60">
    <property type="entry name" value="Homeodomain-like"/>
    <property type="match status" value="1"/>
</dbReference>
<dbReference type="PANTHER" id="PTHR43280">
    <property type="entry name" value="ARAC-FAMILY TRANSCRIPTIONAL REGULATOR"/>
    <property type="match status" value="1"/>
</dbReference>
<protein>
    <submittedName>
        <fullName evidence="5">PocR ligand-binding domain-containing protein</fullName>
    </submittedName>
</protein>
<evidence type="ECO:0000256" key="2">
    <source>
        <dbReference type="ARBA" id="ARBA00023125"/>
    </source>
</evidence>
<sequence>MVSSFNLEKLTSLLQDFYTVTRIRITVFDEGFQEIAAWPRERAPICQLIRRNPQACSRCVSCDKLACQRAAGRQDTYVYPCHAGLMEAIMPLRLGNLTIGHLLFGHVFSYPDHGTGWEEIRRKCADYHLPEDELKAACYASPIVSREYLLAASHLLSAVASYLCMERMATLRLEDLPLQIDRYIAAHLSEESLDAGALCRHFQIGKTTLYKIAKESYGMGIAELIRSLRVKKAQGLLAENPEIPISQVADLCGFQDYNYFITVFKKATGLPPRRYAREKG</sequence>
<dbReference type="SUPFAM" id="SSF46689">
    <property type="entry name" value="Homeodomain-like"/>
    <property type="match status" value="1"/>
</dbReference>
<keyword evidence="1" id="KW-0805">Transcription regulation</keyword>
<evidence type="ECO:0000256" key="3">
    <source>
        <dbReference type="ARBA" id="ARBA00023163"/>
    </source>
</evidence>
<dbReference type="PROSITE" id="PS01124">
    <property type="entry name" value="HTH_ARAC_FAMILY_2"/>
    <property type="match status" value="1"/>
</dbReference>
<dbReference type="InterPro" id="IPR009057">
    <property type="entry name" value="Homeodomain-like_sf"/>
</dbReference>
<dbReference type="Pfam" id="PF10114">
    <property type="entry name" value="PocR"/>
    <property type="match status" value="1"/>
</dbReference>
<feature type="domain" description="HTH araC/xylS-type" evidence="4">
    <location>
        <begin position="178"/>
        <end position="278"/>
    </location>
</feature>
<dbReference type="GO" id="GO:0003700">
    <property type="term" value="F:DNA-binding transcription factor activity"/>
    <property type="evidence" value="ECO:0007669"/>
    <property type="project" value="InterPro"/>
</dbReference>
<accession>A0A9D1JFY0</accession>
<gene>
    <name evidence="5" type="ORF">IAB98_08145</name>
</gene>
<evidence type="ECO:0000313" key="5">
    <source>
        <dbReference type="EMBL" id="HIR93369.1"/>
    </source>
</evidence>
<dbReference type="Proteomes" id="UP000886841">
    <property type="component" value="Unassembled WGS sequence"/>
</dbReference>
<organism evidence="5 6">
    <name type="scientific">Candidatus Egerieimonas intestinavium</name>
    <dbReference type="NCBI Taxonomy" id="2840777"/>
    <lineage>
        <taxon>Bacteria</taxon>
        <taxon>Bacillati</taxon>
        <taxon>Bacillota</taxon>
        <taxon>Clostridia</taxon>
        <taxon>Lachnospirales</taxon>
        <taxon>Lachnospiraceae</taxon>
        <taxon>Lachnospiraceae incertae sedis</taxon>
        <taxon>Candidatus Egerieimonas</taxon>
    </lineage>
</organism>
<dbReference type="AlphaFoldDB" id="A0A9D1JFY0"/>
<proteinExistence type="predicted"/>
<dbReference type="PANTHER" id="PTHR43280:SF2">
    <property type="entry name" value="HTH-TYPE TRANSCRIPTIONAL REGULATOR EXSA"/>
    <property type="match status" value="1"/>
</dbReference>
<dbReference type="GO" id="GO:0043565">
    <property type="term" value="F:sequence-specific DNA binding"/>
    <property type="evidence" value="ECO:0007669"/>
    <property type="project" value="InterPro"/>
</dbReference>
<dbReference type="InterPro" id="IPR018771">
    <property type="entry name" value="PocR_dom"/>
</dbReference>
<keyword evidence="2" id="KW-0238">DNA-binding</keyword>
<reference evidence="5" key="2">
    <citation type="journal article" date="2021" name="PeerJ">
        <title>Extensive microbial diversity within the chicken gut microbiome revealed by metagenomics and culture.</title>
        <authorList>
            <person name="Gilroy R."/>
            <person name="Ravi A."/>
            <person name="Getino M."/>
            <person name="Pursley I."/>
            <person name="Horton D.L."/>
            <person name="Alikhan N.F."/>
            <person name="Baker D."/>
            <person name="Gharbi K."/>
            <person name="Hall N."/>
            <person name="Watson M."/>
            <person name="Adriaenssens E.M."/>
            <person name="Foster-Nyarko E."/>
            <person name="Jarju S."/>
            <person name="Secka A."/>
            <person name="Antonio M."/>
            <person name="Oren A."/>
            <person name="Chaudhuri R.R."/>
            <person name="La Ragione R."/>
            <person name="Hildebrand F."/>
            <person name="Pallen M.J."/>
        </authorList>
    </citation>
    <scope>NUCLEOTIDE SEQUENCE</scope>
    <source>
        <strain evidence="5">ChiSxjej1B13-7041</strain>
    </source>
</reference>
<keyword evidence="3" id="KW-0804">Transcription</keyword>
<evidence type="ECO:0000259" key="4">
    <source>
        <dbReference type="PROSITE" id="PS01124"/>
    </source>
</evidence>
<evidence type="ECO:0000256" key="1">
    <source>
        <dbReference type="ARBA" id="ARBA00023015"/>
    </source>
</evidence>
<dbReference type="EMBL" id="DVHU01000075">
    <property type="protein sequence ID" value="HIR93369.1"/>
    <property type="molecule type" value="Genomic_DNA"/>
</dbReference>
<dbReference type="SMART" id="SM00342">
    <property type="entry name" value="HTH_ARAC"/>
    <property type="match status" value="1"/>
</dbReference>
<name>A0A9D1JFY0_9FIRM</name>
<dbReference type="InterPro" id="IPR018062">
    <property type="entry name" value="HTH_AraC-typ_CS"/>
</dbReference>
<dbReference type="InterPro" id="IPR018060">
    <property type="entry name" value="HTH_AraC"/>
</dbReference>